<keyword evidence="2" id="KW-1185">Reference proteome</keyword>
<comment type="caution">
    <text evidence="1">The sequence shown here is derived from an EMBL/GenBank/DDBJ whole genome shotgun (WGS) entry which is preliminary data.</text>
</comment>
<reference evidence="1" key="1">
    <citation type="journal article" date="2023" name="G3 (Bethesda)">
        <title>Whole genome assembly and annotation of the endangered Caribbean coral Acropora cervicornis.</title>
        <authorList>
            <person name="Selwyn J.D."/>
            <person name="Vollmer S.V."/>
        </authorList>
    </citation>
    <scope>NUCLEOTIDE SEQUENCE</scope>
    <source>
        <strain evidence="1">K2</strain>
    </source>
</reference>
<protein>
    <submittedName>
        <fullName evidence="1">Uncharacterized protein</fullName>
    </submittedName>
</protein>
<reference evidence="1" key="2">
    <citation type="journal article" date="2023" name="Science">
        <title>Genomic signatures of disease resistance in endangered staghorn corals.</title>
        <authorList>
            <person name="Vollmer S.V."/>
            <person name="Selwyn J.D."/>
            <person name="Despard B.A."/>
            <person name="Roesel C.L."/>
        </authorList>
    </citation>
    <scope>NUCLEOTIDE SEQUENCE</scope>
    <source>
        <strain evidence="1">K2</strain>
    </source>
</reference>
<name>A0AAD9QGR1_ACRCE</name>
<gene>
    <name evidence="1" type="ORF">P5673_016037</name>
</gene>
<dbReference type="AlphaFoldDB" id="A0AAD9QGR1"/>
<proteinExistence type="predicted"/>
<dbReference type="EMBL" id="JARQWQ010000034">
    <property type="protein sequence ID" value="KAK2560922.1"/>
    <property type="molecule type" value="Genomic_DNA"/>
</dbReference>
<organism evidence="1 2">
    <name type="scientific">Acropora cervicornis</name>
    <name type="common">Staghorn coral</name>
    <dbReference type="NCBI Taxonomy" id="6130"/>
    <lineage>
        <taxon>Eukaryota</taxon>
        <taxon>Metazoa</taxon>
        <taxon>Cnidaria</taxon>
        <taxon>Anthozoa</taxon>
        <taxon>Hexacorallia</taxon>
        <taxon>Scleractinia</taxon>
        <taxon>Astrocoeniina</taxon>
        <taxon>Acroporidae</taxon>
        <taxon>Acropora</taxon>
    </lineage>
</organism>
<dbReference type="Proteomes" id="UP001249851">
    <property type="component" value="Unassembled WGS sequence"/>
</dbReference>
<evidence type="ECO:0000313" key="2">
    <source>
        <dbReference type="Proteomes" id="UP001249851"/>
    </source>
</evidence>
<sequence>MIEKILNALNSQSPSVQELDDIRFTTVTATIDVKACTLAVQTLPPLVPHDDPELHVNVKGPLIKNQLSSEATMPINLSNILVTAIGGCLSYEH</sequence>
<accession>A0AAD9QGR1</accession>
<evidence type="ECO:0000313" key="1">
    <source>
        <dbReference type="EMBL" id="KAK2560922.1"/>
    </source>
</evidence>